<comment type="caution">
    <text evidence="1">The sequence shown here is derived from an EMBL/GenBank/DDBJ whole genome shotgun (WGS) entry which is preliminary data.</text>
</comment>
<keyword evidence="2" id="KW-1185">Reference proteome</keyword>
<proteinExistence type="predicted"/>
<sequence>MMSMSSSLKPTKGGLRTMPFIIVNECFEKVASFGILPNMIFYLKEVYHLQTVSATSILLAWSAISELMAIFGAFLSDSYLGRFRVILIGSISSLFGTILLWSTAMIPQLQPRSCESLVQVCKSGTDAQLTVLFFSFGLISIGAGCVRPCSIAFGADQLAIKENPNNERILDSYFCWYYASSGVSIVIAFTTVVYIQDNLGWKVGFGVPAMLMFLSNLMFLFGSPYYIKLKPNKSLLTGFAQVLFVALKNRKLNLAQRSVDQYYHDHDEELLVPTDSIRCLNKACIIVDRERDINPDGSASNSWSLCTVEQVESLKALLRVIPMCSTGILMLLCINQSTFTTLQAQTMDRRIFGHFQIPAGSFTSIMIIILTIWVAFYDRILVPLLSKFTGCPRGLSCKVRMGIGLLLVCAARAMSAMIETFRRSEAIEQGLENYPDGMVNMSALWLVPEYALLGIAQAFNAIGQIEFFYFYFPKSMSSFAMALYTLEIAASDMVGTLLVNIVDKVTSKGGKESWLSSNINRGHLNYYYGLLTFLGLINYLYFLAICWASGHTEEGKTGTSEITEDEQIDYRELPSS</sequence>
<protein>
    <submittedName>
        <fullName evidence="1">Uncharacterized protein</fullName>
    </submittedName>
</protein>
<organism evidence="1 2">
    <name type="scientific">Bauhinia variegata</name>
    <name type="common">Purple orchid tree</name>
    <name type="synonym">Phanera variegata</name>
    <dbReference type="NCBI Taxonomy" id="167791"/>
    <lineage>
        <taxon>Eukaryota</taxon>
        <taxon>Viridiplantae</taxon>
        <taxon>Streptophyta</taxon>
        <taxon>Embryophyta</taxon>
        <taxon>Tracheophyta</taxon>
        <taxon>Spermatophyta</taxon>
        <taxon>Magnoliopsida</taxon>
        <taxon>eudicotyledons</taxon>
        <taxon>Gunneridae</taxon>
        <taxon>Pentapetalae</taxon>
        <taxon>rosids</taxon>
        <taxon>fabids</taxon>
        <taxon>Fabales</taxon>
        <taxon>Fabaceae</taxon>
        <taxon>Cercidoideae</taxon>
        <taxon>Cercideae</taxon>
        <taxon>Bauhiniinae</taxon>
        <taxon>Bauhinia</taxon>
    </lineage>
</organism>
<evidence type="ECO:0000313" key="1">
    <source>
        <dbReference type="EMBL" id="KAI4316122.1"/>
    </source>
</evidence>
<dbReference type="EMBL" id="CM039435">
    <property type="protein sequence ID" value="KAI4316122.1"/>
    <property type="molecule type" value="Genomic_DNA"/>
</dbReference>
<gene>
    <name evidence="1" type="ORF">L6164_024132</name>
</gene>
<accession>A0ACB9LWM4</accession>
<evidence type="ECO:0000313" key="2">
    <source>
        <dbReference type="Proteomes" id="UP000828941"/>
    </source>
</evidence>
<dbReference type="Proteomes" id="UP000828941">
    <property type="component" value="Chromosome 10"/>
</dbReference>
<name>A0ACB9LWM4_BAUVA</name>
<reference evidence="1 2" key="1">
    <citation type="journal article" date="2022" name="DNA Res.">
        <title>Chromosomal-level genome assembly of the orchid tree Bauhinia variegata (Leguminosae; Cercidoideae) supports the allotetraploid origin hypothesis of Bauhinia.</title>
        <authorList>
            <person name="Zhong Y."/>
            <person name="Chen Y."/>
            <person name="Zheng D."/>
            <person name="Pang J."/>
            <person name="Liu Y."/>
            <person name="Luo S."/>
            <person name="Meng S."/>
            <person name="Qian L."/>
            <person name="Wei D."/>
            <person name="Dai S."/>
            <person name="Zhou R."/>
        </authorList>
    </citation>
    <scope>NUCLEOTIDE SEQUENCE [LARGE SCALE GENOMIC DNA]</scope>
    <source>
        <strain evidence="1">BV-YZ2020</strain>
    </source>
</reference>